<sequence length="64" mass="6929">MQSKHQPEKSISYQAKPGITCTTDSTEATKTASRPICPVLGFHMTSEQAFSTISFHVVPALDCS</sequence>
<protein>
    <submittedName>
        <fullName evidence="1">Predicted protein</fullName>
    </submittedName>
</protein>
<keyword evidence="2" id="KW-1185">Reference proteome</keyword>
<dbReference type="Gramene" id="scaffold_501509.1">
    <property type="protein sequence ID" value="scaffold_501509.1"/>
    <property type="gene ID" value="scaffold_501509.1"/>
</dbReference>
<dbReference type="EMBL" id="GL348717">
    <property type="protein sequence ID" value="EFH52034.1"/>
    <property type="molecule type" value="Genomic_DNA"/>
</dbReference>
<evidence type="ECO:0000313" key="2">
    <source>
        <dbReference type="Proteomes" id="UP000008694"/>
    </source>
</evidence>
<dbReference type="HOGENOM" id="CLU_2870642_0_0_1"/>
<name>D7LMX2_ARALL</name>
<proteinExistence type="predicted"/>
<gene>
    <name evidence="1" type="ORF">ARALYDRAFT_905805</name>
</gene>
<dbReference type="Proteomes" id="UP000008694">
    <property type="component" value="Unassembled WGS sequence"/>
</dbReference>
<accession>D7LMX2</accession>
<reference evidence="2" key="1">
    <citation type="journal article" date="2011" name="Nat. Genet.">
        <title>The Arabidopsis lyrata genome sequence and the basis of rapid genome size change.</title>
        <authorList>
            <person name="Hu T.T."/>
            <person name="Pattyn P."/>
            <person name="Bakker E.G."/>
            <person name="Cao J."/>
            <person name="Cheng J.-F."/>
            <person name="Clark R.M."/>
            <person name="Fahlgren N."/>
            <person name="Fawcett J.A."/>
            <person name="Grimwood J."/>
            <person name="Gundlach H."/>
            <person name="Haberer G."/>
            <person name="Hollister J.D."/>
            <person name="Ossowski S."/>
            <person name="Ottilar R.P."/>
            <person name="Salamov A.A."/>
            <person name="Schneeberger K."/>
            <person name="Spannagl M."/>
            <person name="Wang X."/>
            <person name="Yang L."/>
            <person name="Nasrallah M.E."/>
            <person name="Bergelson J."/>
            <person name="Carrington J.C."/>
            <person name="Gaut B.S."/>
            <person name="Schmutz J."/>
            <person name="Mayer K.F.X."/>
            <person name="Van de Peer Y."/>
            <person name="Grigoriev I.V."/>
            <person name="Nordborg M."/>
            <person name="Weigel D."/>
            <person name="Guo Y.-L."/>
        </authorList>
    </citation>
    <scope>NUCLEOTIDE SEQUENCE [LARGE SCALE GENOMIC DNA]</scope>
    <source>
        <strain evidence="2">cv. MN47</strain>
    </source>
</reference>
<organism evidence="2">
    <name type="scientific">Arabidopsis lyrata subsp. lyrata</name>
    <name type="common">Lyre-leaved rock-cress</name>
    <dbReference type="NCBI Taxonomy" id="81972"/>
    <lineage>
        <taxon>Eukaryota</taxon>
        <taxon>Viridiplantae</taxon>
        <taxon>Streptophyta</taxon>
        <taxon>Embryophyta</taxon>
        <taxon>Tracheophyta</taxon>
        <taxon>Spermatophyta</taxon>
        <taxon>Magnoliopsida</taxon>
        <taxon>eudicotyledons</taxon>
        <taxon>Gunneridae</taxon>
        <taxon>Pentapetalae</taxon>
        <taxon>rosids</taxon>
        <taxon>malvids</taxon>
        <taxon>Brassicales</taxon>
        <taxon>Brassicaceae</taxon>
        <taxon>Camelineae</taxon>
        <taxon>Arabidopsis</taxon>
    </lineage>
</organism>
<evidence type="ECO:0000313" key="1">
    <source>
        <dbReference type="EMBL" id="EFH52034.1"/>
    </source>
</evidence>
<dbReference type="AlphaFoldDB" id="D7LMX2"/>